<protein>
    <recommendedName>
        <fullName evidence="3">Carboxylic ester hydrolase</fullName>
        <ecNumber evidence="3">3.1.1.-</ecNumber>
    </recommendedName>
</protein>
<dbReference type="PROSITE" id="PS00122">
    <property type="entry name" value="CARBOXYLESTERASE_B_1"/>
    <property type="match status" value="1"/>
</dbReference>
<dbReference type="EC" id="3.1.1.-" evidence="3"/>
<proteinExistence type="inferred from homology"/>
<gene>
    <name evidence="5" type="ORF">K435DRAFT_960939</name>
</gene>
<keyword evidence="2 3" id="KW-0378">Hydrolase</keyword>
<organism evidence="5 6">
    <name type="scientific">Dendrothele bispora (strain CBS 962.96)</name>
    <dbReference type="NCBI Taxonomy" id="1314807"/>
    <lineage>
        <taxon>Eukaryota</taxon>
        <taxon>Fungi</taxon>
        <taxon>Dikarya</taxon>
        <taxon>Basidiomycota</taxon>
        <taxon>Agaricomycotina</taxon>
        <taxon>Agaricomycetes</taxon>
        <taxon>Agaricomycetidae</taxon>
        <taxon>Agaricales</taxon>
        <taxon>Agaricales incertae sedis</taxon>
        <taxon>Dendrothele</taxon>
    </lineage>
</organism>
<keyword evidence="3" id="KW-0732">Signal</keyword>
<feature type="chain" id="PRO_5021006946" description="Carboxylic ester hydrolase" evidence="3">
    <location>
        <begin position="25"/>
        <end position="493"/>
    </location>
</feature>
<evidence type="ECO:0000256" key="1">
    <source>
        <dbReference type="ARBA" id="ARBA00005964"/>
    </source>
</evidence>
<dbReference type="AlphaFoldDB" id="A0A4S8MRF4"/>
<feature type="domain" description="Carboxylesterase type B" evidence="4">
    <location>
        <begin position="137"/>
        <end position="457"/>
    </location>
</feature>
<dbReference type="Gene3D" id="3.40.50.1820">
    <property type="entry name" value="alpha/beta hydrolase"/>
    <property type="match status" value="2"/>
</dbReference>
<evidence type="ECO:0000256" key="2">
    <source>
        <dbReference type="ARBA" id="ARBA00022801"/>
    </source>
</evidence>
<dbReference type="InterPro" id="IPR019826">
    <property type="entry name" value="Carboxylesterase_B_AS"/>
</dbReference>
<evidence type="ECO:0000313" key="5">
    <source>
        <dbReference type="EMBL" id="THV05668.1"/>
    </source>
</evidence>
<accession>A0A4S8MRF4</accession>
<dbReference type="Proteomes" id="UP000297245">
    <property type="component" value="Unassembled WGS sequence"/>
</dbReference>
<evidence type="ECO:0000256" key="3">
    <source>
        <dbReference type="RuleBase" id="RU361235"/>
    </source>
</evidence>
<name>A0A4S8MRF4_DENBC</name>
<feature type="domain" description="Carboxylesterase type B" evidence="4">
    <location>
        <begin position="26"/>
        <end position="130"/>
    </location>
</feature>
<dbReference type="GO" id="GO:0016787">
    <property type="term" value="F:hydrolase activity"/>
    <property type="evidence" value="ECO:0007669"/>
    <property type="project" value="UniProtKB-KW"/>
</dbReference>
<evidence type="ECO:0000259" key="4">
    <source>
        <dbReference type="Pfam" id="PF00135"/>
    </source>
</evidence>
<dbReference type="EMBL" id="ML179047">
    <property type="protein sequence ID" value="THV05668.1"/>
    <property type="molecule type" value="Genomic_DNA"/>
</dbReference>
<comment type="similarity">
    <text evidence="1 3">Belongs to the type-B carboxylesterase/lipase family.</text>
</comment>
<dbReference type="InterPro" id="IPR029058">
    <property type="entry name" value="AB_hydrolase_fold"/>
</dbReference>
<keyword evidence="6" id="KW-1185">Reference proteome</keyword>
<dbReference type="Pfam" id="PF00135">
    <property type="entry name" value="COesterase"/>
    <property type="match status" value="2"/>
</dbReference>
<dbReference type="InterPro" id="IPR050309">
    <property type="entry name" value="Type-B_Carboxylest/Lipase"/>
</dbReference>
<dbReference type="PANTHER" id="PTHR11559">
    <property type="entry name" value="CARBOXYLESTERASE"/>
    <property type="match status" value="1"/>
</dbReference>
<evidence type="ECO:0000313" key="6">
    <source>
        <dbReference type="Proteomes" id="UP000297245"/>
    </source>
</evidence>
<dbReference type="OrthoDB" id="408631at2759"/>
<sequence>MENSFSPSKLLLLALTTPLTYSYAQSLSVTLDYGTFMGSNDTSTGIMSFLGVRFADPPTRNLRWRAAVSPPSENLGTVNATEFAPVCASIGQTGDGTSEDCLFGNIFAPSGTTGNDSLPVIVWFHGGAKLKADGQLNAGMQDQQVALKWVQRYISKFGGDPSRVTIWGESAGAGSTMFHLLANDGKTDGLFHAAMGDSPSLSFMPTFDSDYIEGIFDFISSNAGCDLNTDVDVLSCLRSASLSVLTDAWNALVANRTSTLFSFAPFLDGDFLSVRPVEGFASGRFAKVPVLFGSNTNEGAGWSSGLPDPAANTANPNATQETVFNFLRGQWNSFTQDSFNLALDLYPLENFNGSFDLQGQQMYGEARYICPAGLITAGAAAAGLDAYQYHYDNPHLGSNHSDDLEAMFPPTPTTANHKDLALFETMRELFTSFVTSGKPTSSADADWATVTNPSDDGSPRLLFHPGDIRMERINRNLNKRCAFWRSLSDEMQF</sequence>
<dbReference type="InterPro" id="IPR002018">
    <property type="entry name" value="CarbesteraseB"/>
</dbReference>
<feature type="signal peptide" evidence="3">
    <location>
        <begin position="1"/>
        <end position="24"/>
    </location>
</feature>
<dbReference type="SUPFAM" id="SSF53474">
    <property type="entry name" value="alpha/beta-Hydrolases"/>
    <property type="match status" value="1"/>
</dbReference>
<reference evidence="5 6" key="1">
    <citation type="journal article" date="2019" name="Nat. Ecol. Evol.">
        <title>Megaphylogeny resolves global patterns of mushroom evolution.</title>
        <authorList>
            <person name="Varga T."/>
            <person name="Krizsan K."/>
            <person name="Foldi C."/>
            <person name="Dima B."/>
            <person name="Sanchez-Garcia M."/>
            <person name="Sanchez-Ramirez S."/>
            <person name="Szollosi G.J."/>
            <person name="Szarkandi J.G."/>
            <person name="Papp V."/>
            <person name="Albert L."/>
            <person name="Andreopoulos W."/>
            <person name="Angelini C."/>
            <person name="Antonin V."/>
            <person name="Barry K.W."/>
            <person name="Bougher N.L."/>
            <person name="Buchanan P."/>
            <person name="Buyck B."/>
            <person name="Bense V."/>
            <person name="Catcheside P."/>
            <person name="Chovatia M."/>
            <person name="Cooper J."/>
            <person name="Damon W."/>
            <person name="Desjardin D."/>
            <person name="Finy P."/>
            <person name="Geml J."/>
            <person name="Haridas S."/>
            <person name="Hughes K."/>
            <person name="Justo A."/>
            <person name="Karasinski D."/>
            <person name="Kautmanova I."/>
            <person name="Kiss B."/>
            <person name="Kocsube S."/>
            <person name="Kotiranta H."/>
            <person name="LaButti K.M."/>
            <person name="Lechner B.E."/>
            <person name="Liimatainen K."/>
            <person name="Lipzen A."/>
            <person name="Lukacs Z."/>
            <person name="Mihaltcheva S."/>
            <person name="Morgado L.N."/>
            <person name="Niskanen T."/>
            <person name="Noordeloos M.E."/>
            <person name="Ohm R.A."/>
            <person name="Ortiz-Santana B."/>
            <person name="Ovrebo C."/>
            <person name="Racz N."/>
            <person name="Riley R."/>
            <person name="Savchenko A."/>
            <person name="Shiryaev A."/>
            <person name="Soop K."/>
            <person name="Spirin V."/>
            <person name="Szebenyi C."/>
            <person name="Tomsovsky M."/>
            <person name="Tulloss R.E."/>
            <person name="Uehling J."/>
            <person name="Grigoriev I.V."/>
            <person name="Vagvolgyi C."/>
            <person name="Papp T."/>
            <person name="Martin F.M."/>
            <person name="Miettinen O."/>
            <person name="Hibbett D.S."/>
            <person name="Nagy L.G."/>
        </authorList>
    </citation>
    <scope>NUCLEOTIDE SEQUENCE [LARGE SCALE GENOMIC DNA]</scope>
    <source>
        <strain evidence="5 6">CBS 962.96</strain>
    </source>
</reference>